<evidence type="ECO:0000313" key="3">
    <source>
        <dbReference type="Proteomes" id="UP000244809"/>
    </source>
</evidence>
<reference evidence="2 3" key="1">
    <citation type="submission" date="2017-04" db="EMBL/GenBank/DDBJ databases">
        <title>Complete genome sequence of Burkholderia cenocepacia PC184 Midwest clone.</title>
        <authorList>
            <person name="Mulks M.H."/>
            <person name="Cooper V.S."/>
        </authorList>
    </citation>
    <scope>NUCLEOTIDE SEQUENCE [LARGE SCALE GENOMIC DNA]</scope>
    <source>
        <strain evidence="2 3">PC184 Mulks</strain>
    </source>
</reference>
<dbReference type="AlphaFoldDB" id="A0AAD0J4Z1"/>
<evidence type="ECO:0000313" key="2">
    <source>
        <dbReference type="EMBL" id="AWG30948.1"/>
    </source>
</evidence>
<dbReference type="Pfam" id="PF13481">
    <property type="entry name" value="AAA_25"/>
    <property type="match status" value="1"/>
</dbReference>
<dbReference type="SUPFAM" id="SSF52540">
    <property type="entry name" value="P-loop containing nucleoside triphosphate hydrolases"/>
    <property type="match status" value="1"/>
</dbReference>
<name>A0AAD0J4Z1_9BURK</name>
<dbReference type="Gene3D" id="3.40.50.300">
    <property type="entry name" value="P-loop containing nucleotide triphosphate hydrolases"/>
    <property type="match status" value="1"/>
</dbReference>
<gene>
    <name evidence="2" type="ORF">B9Z07_18950</name>
</gene>
<dbReference type="EMBL" id="CP021069">
    <property type="protein sequence ID" value="AWG30948.1"/>
    <property type="molecule type" value="Genomic_DNA"/>
</dbReference>
<dbReference type="InterPro" id="IPR003593">
    <property type="entry name" value="AAA+_ATPase"/>
</dbReference>
<proteinExistence type="predicted"/>
<dbReference type="InterPro" id="IPR027417">
    <property type="entry name" value="P-loop_NTPase"/>
</dbReference>
<feature type="domain" description="AAA+ ATPase" evidence="1">
    <location>
        <begin position="378"/>
        <end position="555"/>
    </location>
</feature>
<organism evidence="2 3">
    <name type="scientific">Burkholderia cenocepacia</name>
    <dbReference type="NCBI Taxonomy" id="95486"/>
    <lineage>
        <taxon>Bacteria</taxon>
        <taxon>Pseudomonadati</taxon>
        <taxon>Pseudomonadota</taxon>
        <taxon>Betaproteobacteria</taxon>
        <taxon>Burkholderiales</taxon>
        <taxon>Burkholderiaceae</taxon>
        <taxon>Burkholderia</taxon>
        <taxon>Burkholderia cepacia complex</taxon>
    </lineage>
</organism>
<protein>
    <recommendedName>
        <fullName evidence="1">AAA+ ATPase domain-containing protein</fullName>
    </recommendedName>
</protein>
<sequence length="690" mass="74647">MSTVTTLDKLTVLSHASNILAKRWTAAGELVPYASPKNFALRSVEVDGIRSLSRLLTDLAARSKDCIIRGRYQGAAVQLANNPDEPYERGKVLRRKNCFEDQPLHSVLIDVDGYAPLTADPVAEPCAAIEEFIECSLPLAFRGVSYHWQLSSSAGHPKYAGVLKAHVWFWLAEPATSAALRAWARAINLEADRALFDPIQVHYTAGPVFDPGVVDPVPVRQGFVEKRCDEVELDIEDVPAVERPSRQQRHLAALESDPVVRALDEAGMLKGGSTGDALHIVCPFEDEHTTAGSDSSTVYWPPHTGHYVQGHFDCKHEHCIDRTDADFIAKLGVVSDAGDDFDAVDEQGGEARANSFQLASMRAREPIAPDLIQGVMPDAELGIIYGPSGSGKSFAAIDLGYHLARGEPWRGRKVKQRTVFYVAAEGAGGVRRRTRAYAQHHGLGDDVPFFTREAPINLFEKKGWVRAAEDVSALLQGEQRGVIFVDTLARSIPGAEENSARDIGTVVSNCQNLSRATGCLVVLVAHAGKQEENGVRGSSALRAAADFEIAVKRLTDRLRCLTLTKAKDDVDGAVFAFSLSSVEIGVDTDGDPVSSAVAVPESGAPPAAVKKPRSQIVAQILAACDALAEFESDGMADVERVVDRVLEVNPEAGAGRRANIRRMINDPGQSAFFYVRDGRMAAQTAQNRSD</sequence>
<evidence type="ECO:0000259" key="1">
    <source>
        <dbReference type="SMART" id="SM00382"/>
    </source>
</evidence>
<dbReference type="Proteomes" id="UP000244809">
    <property type="component" value="Chromosome 3"/>
</dbReference>
<dbReference type="RefSeq" id="WP_006476583.1">
    <property type="nucleotide sequence ID" value="NZ_CADEUB010000003.1"/>
</dbReference>
<accession>A0AAD0J4Z1</accession>
<dbReference type="SMART" id="SM00382">
    <property type="entry name" value="AAA"/>
    <property type="match status" value="1"/>
</dbReference>